<feature type="domain" description="DUF6898" evidence="1">
    <location>
        <begin position="12"/>
        <end position="67"/>
    </location>
</feature>
<dbReference type="InterPro" id="IPR054193">
    <property type="entry name" value="DUF6898"/>
</dbReference>
<sequence length="70" mass="8009">MKKQDNQRQDEQREIYFEFISMGKQIRVAAIDPDSGAEVVIIAPASASQLDMQRIATAKLIRKMERDQIS</sequence>
<proteinExistence type="predicted"/>
<organism evidence="2">
    <name type="scientific">hydrothermal vent metagenome</name>
    <dbReference type="NCBI Taxonomy" id="652676"/>
    <lineage>
        <taxon>unclassified sequences</taxon>
        <taxon>metagenomes</taxon>
        <taxon>ecological metagenomes</taxon>
    </lineage>
</organism>
<protein>
    <recommendedName>
        <fullName evidence="1">DUF6898 domain-containing protein</fullName>
    </recommendedName>
</protein>
<dbReference type="AlphaFoldDB" id="A0A3B0U7T2"/>
<dbReference type="Pfam" id="PF21839">
    <property type="entry name" value="DUF6898"/>
    <property type="match status" value="1"/>
</dbReference>
<name>A0A3B0U7T2_9ZZZZ</name>
<accession>A0A3B0U7T2</accession>
<dbReference type="EMBL" id="UOEQ01000580">
    <property type="protein sequence ID" value="VAW25100.1"/>
    <property type="molecule type" value="Genomic_DNA"/>
</dbReference>
<evidence type="ECO:0000259" key="1">
    <source>
        <dbReference type="Pfam" id="PF21839"/>
    </source>
</evidence>
<evidence type="ECO:0000313" key="2">
    <source>
        <dbReference type="EMBL" id="VAW25100.1"/>
    </source>
</evidence>
<reference evidence="2" key="1">
    <citation type="submission" date="2018-06" db="EMBL/GenBank/DDBJ databases">
        <authorList>
            <person name="Zhirakovskaya E."/>
        </authorList>
    </citation>
    <scope>NUCLEOTIDE SEQUENCE</scope>
</reference>
<gene>
    <name evidence="2" type="ORF">MNBD_ALPHA11-2183</name>
</gene>